<evidence type="ECO:0000259" key="5">
    <source>
        <dbReference type="Pfam" id="PF04198"/>
    </source>
</evidence>
<feature type="domain" description="Sugar-binding" evidence="5">
    <location>
        <begin position="63"/>
        <end position="317"/>
    </location>
</feature>
<dbReference type="InterPro" id="IPR051054">
    <property type="entry name" value="SorC_transcr_regulators"/>
</dbReference>
<comment type="caution">
    <text evidence="6">The sequence shown here is derived from an EMBL/GenBank/DDBJ whole genome shotgun (WGS) entry which is preliminary data.</text>
</comment>
<dbReference type="Gene3D" id="1.10.10.10">
    <property type="entry name" value="Winged helix-like DNA-binding domain superfamily/Winged helix DNA-binding domain"/>
    <property type="match status" value="1"/>
</dbReference>
<dbReference type="EMBL" id="QTKU01000002">
    <property type="protein sequence ID" value="MBS8260749.1"/>
    <property type="molecule type" value="Genomic_DNA"/>
</dbReference>
<keyword evidence="2" id="KW-0805">Transcription regulation</keyword>
<dbReference type="InterPro" id="IPR037171">
    <property type="entry name" value="NagB/RpiA_transferase-like"/>
</dbReference>
<dbReference type="SUPFAM" id="SSF100950">
    <property type="entry name" value="NagB/RpiA/CoA transferase-like"/>
    <property type="match status" value="1"/>
</dbReference>
<evidence type="ECO:0000256" key="1">
    <source>
        <dbReference type="ARBA" id="ARBA00010466"/>
    </source>
</evidence>
<keyword evidence="4" id="KW-0804">Transcription</keyword>
<reference evidence="6" key="2">
    <citation type="journal article" date="2021" name="Microorganisms">
        <title>Bacterial Dimethylsulfoniopropionate Biosynthesis in the East China Sea.</title>
        <authorList>
            <person name="Liu J."/>
            <person name="Zhang Y."/>
            <person name="Liu J."/>
            <person name="Zhong H."/>
            <person name="Williams B.T."/>
            <person name="Zheng Y."/>
            <person name="Curson A.R.J."/>
            <person name="Sun C."/>
            <person name="Sun H."/>
            <person name="Song D."/>
            <person name="Wagner Mackenzie B."/>
            <person name="Bermejo Martinez A."/>
            <person name="Todd J.D."/>
            <person name="Zhang X.H."/>
        </authorList>
    </citation>
    <scope>NUCLEOTIDE SEQUENCE</scope>
    <source>
        <strain evidence="6">AESS21</strain>
    </source>
</reference>
<keyword evidence="3" id="KW-0238">DNA-binding</keyword>
<reference evidence="6" key="1">
    <citation type="submission" date="2018-08" db="EMBL/GenBank/DDBJ databases">
        <authorList>
            <person name="Jin W."/>
            <person name="Wang H."/>
            <person name="Yang Y."/>
            <person name="Li M."/>
            <person name="Liu J."/>
        </authorList>
    </citation>
    <scope>NUCLEOTIDE SEQUENCE</scope>
    <source>
        <strain evidence="6">AESS21</strain>
    </source>
</reference>
<evidence type="ECO:0000313" key="7">
    <source>
        <dbReference type="Proteomes" id="UP000705379"/>
    </source>
</evidence>
<evidence type="ECO:0000256" key="3">
    <source>
        <dbReference type="ARBA" id="ARBA00023125"/>
    </source>
</evidence>
<proteinExistence type="inferred from homology"/>
<dbReference type="GO" id="GO:0030246">
    <property type="term" value="F:carbohydrate binding"/>
    <property type="evidence" value="ECO:0007669"/>
    <property type="project" value="InterPro"/>
</dbReference>
<name>A0A944CDQ0_9HYPH</name>
<protein>
    <submittedName>
        <fullName evidence="6">Sugar-binding transcriptional regulator</fullName>
    </submittedName>
</protein>
<dbReference type="Gene3D" id="3.40.50.1360">
    <property type="match status" value="1"/>
</dbReference>
<dbReference type="PANTHER" id="PTHR34294">
    <property type="entry name" value="TRANSCRIPTIONAL REGULATOR-RELATED"/>
    <property type="match status" value="1"/>
</dbReference>
<accession>A0A944CDQ0</accession>
<evidence type="ECO:0000256" key="2">
    <source>
        <dbReference type="ARBA" id="ARBA00023015"/>
    </source>
</evidence>
<dbReference type="InterPro" id="IPR036388">
    <property type="entry name" value="WH-like_DNA-bd_sf"/>
</dbReference>
<gene>
    <name evidence="6" type="ORF">DYI23_11005</name>
</gene>
<dbReference type="Proteomes" id="UP000705379">
    <property type="component" value="Unassembled WGS sequence"/>
</dbReference>
<organism evidence="6 7">
    <name type="scientific">Roseibium polysiphoniae</name>
    <dbReference type="NCBI Taxonomy" id="2571221"/>
    <lineage>
        <taxon>Bacteria</taxon>
        <taxon>Pseudomonadati</taxon>
        <taxon>Pseudomonadota</taxon>
        <taxon>Alphaproteobacteria</taxon>
        <taxon>Hyphomicrobiales</taxon>
        <taxon>Stappiaceae</taxon>
        <taxon>Roseibium</taxon>
    </lineage>
</organism>
<dbReference type="AlphaFoldDB" id="A0A944CDQ0"/>
<evidence type="ECO:0000256" key="4">
    <source>
        <dbReference type="ARBA" id="ARBA00023163"/>
    </source>
</evidence>
<evidence type="ECO:0000313" key="6">
    <source>
        <dbReference type="EMBL" id="MBS8260749.1"/>
    </source>
</evidence>
<dbReference type="Pfam" id="PF04198">
    <property type="entry name" value="Sugar-bind"/>
    <property type="match status" value="1"/>
</dbReference>
<dbReference type="RefSeq" id="WP_213216228.1">
    <property type="nucleotide sequence ID" value="NZ_JBDWBU010000105.1"/>
</dbReference>
<sequence length="318" mass="34320">MATKTESDPTRLDDAARAGWLYYVAGNTQDEIARKLGISRQTAQRLVSLAVSERLIKVRLDHPIAHCMELAEKMKDRFGLKMCEIVPSDPVNPLSIIGLAQAAATEMERHLKAAEPKVIAFGTGRALRASVDQLPAMDCPQHRIVSLLGNMNSDGSASAYNVIIRMADRINARHYPMPLPVFARSTEERTLLHNQEPVHNILELSKKADVTFVGIGNMDETAPLFIDGFIDRSELDALNAAGAAGEITSWVFDGDGQLIEGLTNSRVASAPLVPFSEKPIVGIAAGDLKVDSILGALAGHLVNGLITNEATAELLLAR</sequence>
<dbReference type="InterPro" id="IPR007324">
    <property type="entry name" value="Sugar-bd_dom_put"/>
</dbReference>
<comment type="similarity">
    <text evidence="1">Belongs to the SorC transcriptional regulatory family.</text>
</comment>
<dbReference type="GO" id="GO:0003677">
    <property type="term" value="F:DNA binding"/>
    <property type="evidence" value="ECO:0007669"/>
    <property type="project" value="UniProtKB-KW"/>
</dbReference>
<dbReference type="PANTHER" id="PTHR34294:SF1">
    <property type="entry name" value="TRANSCRIPTIONAL REGULATOR LSRR"/>
    <property type="match status" value="1"/>
</dbReference>